<evidence type="ECO:0000259" key="5">
    <source>
        <dbReference type="Pfam" id="PF13271"/>
    </source>
</evidence>
<dbReference type="SUPFAM" id="SSF50998">
    <property type="entry name" value="Quinoprotein alcohol dehydrogenase-like"/>
    <property type="match status" value="2"/>
</dbReference>
<dbReference type="STRING" id="7232.A0A484BU22"/>
<dbReference type="SUPFAM" id="SSF52540">
    <property type="entry name" value="P-loop containing nucleoside triphosphate hydrolases"/>
    <property type="match status" value="1"/>
</dbReference>
<dbReference type="InterPro" id="IPR056534">
    <property type="entry name" value="Beta-prop_NWD2_C"/>
</dbReference>
<feature type="region of interest" description="Disordered" evidence="4">
    <location>
        <begin position="1633"/>
        <end position="1660"/>
    </location>
</feature>
<dbReference type="InterPro" id="IPR057588">
    <property type="entry name" value="NWD1/2-like_WH"/>
</dbReference>
<dbReference type="PANTHER" id="PTHR19871">
    <property type="entry name" value="BETA TRANSDUCIN-RELATED PROTEIN"/>
    <property type="match status" value="1"/>
</dbReference>
<evidence type="ECO:0000259" key="6">
    <source>
        <dbReference type="Pfam" id="PF23586"/>
    </source>
</evidence>
<protein>
    <submittedName>
        <fullName evidence="8">Uncharacterized protein</fullName>
    </submittedName>
</protein>
<keyword evidence="9" id="KW-1185">Reference proteome</keyword>
<dbReference type="Gene3D" id="2.130.10.10">
    <property type="entry name" value="YVTN repeat-like/Quinoprotein amine dehydrogenase"/>
    <property type="match status" value="2"/>
</dbReference>
<evidence type="ECO:0000259" key="7">
    <source>
        <dbReference type="Pfam" id="PF25469"/>
    </source>
</evidence>
<evidence type="ECO:0000256" key="1">
    <source>
        <dbReference type="ARBA" id="ARBA00022574"/>
    </source>
</evidence>
<dbReference type="SMART" id="SM00320">
    <property type="entry name" value="WD40"/>
    <property type="match status" value="4"/>
</dbReference>
<accession>A0A484BU22</accession>
<evidence type="ECO:0000256" key="3">
    <source>
        <dbReference type="PROSITE-ProRule" id="PRU00221"/>
    </source>
</evidence>
<dbReference type="Gene3D" id="1.25.40.370">
    <property type="match status" value="1"/>
</dbReference>
<dbReference type="InterPro" id="IPR011047">
    <property type="entry name" value="Quinoprotein_ADH-like_sf"/>
</dbReference>
<gene>
    <name evidence="8" type="ORF">AWZ03_001435</name>
</gene>
<dbReference type="PROSITE" id="PS50082">
    <property type="entry name" value="WD_REPEATS_2"/>
    <property type="match status" value="1"/>
</dbReference>
<sequence length="1660" mass="188577">MDDRTIDSIFLGSLESLPPVSSKIVRIFTSSTFTDTTMERNTLMAKCYPRIKDYCREKHGLEFQVVDMRWGVRDEATDDHMTTELCMREIKNCQRLSMGPNFIVFLGQKYGYRPIPTYIVSSELQMICEELTSMGVDRALLDLWYKKDSNAVPPISVLQPISSILINFNNKRVPKLQAEDQAVWWDTLNKMQKLLRKAAASLGASNKMSKDDVHNYFMSVTEREVINGVLNVKNTKNHCLAYVRYINNINLQNLKKASLFVDIINRSLDTESAKLLSDLRDTRLPAKIEASNSQKYTVEWIGREGLDIETHEEYLNHFISHFYKNVVKLVDRAMRKEDSSAQGQIVTEILQHLHACNNSVKIFYGREESCERIKRYMLGDSDKPLVLFGDGGCGKTSLLAKSASLVASEWFADKRPINIIRFLGTTPDSSALTATLISICQQIIISCANEPANPTVSHEYHVLCKMIDVEENFIEVTALGEDLAMNVIKMWMKTACRDLNNYQWRLVANAISKCSLPIFVKLVFAEICRWRSYTRPQETHLANTVMDSIMLLFERVEKQHGRILVFHALAYITASKSGLSESELEDLISLDDKVLDDVYQYHMPPVRRIPPLLWTRIRNDLPNYLSEREADGVNVMNWYHRQFKDTAKERYFKNMNMAIYFHSMIADYYLGIWGGGIPKPFKFTEIQRHRFGLADKEGSADRKVPIQPLVFTSKDGLSKRYNLRKFGELPFHFVRSRRFKDLFEHVLFNYEWLHAKLSSCPLQSVLADFEDASTNTDDKESKRELMLVADALRLGGAILAIYPNMLAPQLIGRLLPEIGGNPNIKMLLRACDRSGPKDCALIPVNHCLHTPGGPLKYSLEGHQFAVFAFCLTSDMRYMVSISTHFITFDLSTSDLTRDVNPGIEGIMQQLVLSPDNKWAAAYSNNNQTVLLNMLSSEFVVINSPFEDGDGPVSGLYLLNQNLFIICKLRWAKFDMRGNLVEIFEVPGENTDWEILSMEFFTPLDYNIIFWSGSINEVRLRLDSCRTSNYSNSVHFFSALVMNKDRTRAYGCANKDNFQVSAYDFIENKETGEIHWTFVEHLPRYENDEKEMLLQLRLDQHQQDRMLLGTAGLGFVIWDFGRNEKDCERAPICEGAMYLALPHGVRNITTRIMQSNSIMVSSKLDYAVAGVRKNLYVWYLHNGQLAKVLDAHFGRIIQLEPLTIGNWNNLVTSSIDRSVKVWNINNIFEKVHVIDRHELQIDDISLSEVDIAVTVTRSCVGVWETRSGRLLAKLADSPLGAIVTHAEITPDGRYIISSETGKFLIWNRVSEQVVYRDDQPGIQQITLMDYGYKVLTVSVPNINQRDILAGSDETNRLTAITTVRSIPEGTILFRFDFHMRMVTGMPFRQSVITADKAYIIVVTLDKSNKDCLGVYSATNGSFVSKILLKGCAIKEVFSLVPMPHKANQVAVISSEKGSIMDIKSKKHVRSIAKWGGSLTRDGKCGLYAPTRGGLEMLELRKGTTVKTFIPKVAEGVFSVICIFTENDEYVAYYHSGRKTIRVFRTADTEMIANYRLQAELTAIKSSKDGRAIVLGTVDGCMSVLAIVDPKNEEMFEYLSALPSRDENWKAKLAKMKARVGFKAAIRVATISSRYGKPKNDEGDGEDEELTEITEDIVPVAD</sequence>
<dbReference type="OMA" id="QQISYNY"/>
<keyword evidence="2" id="KW-0677">Repeat</keyword>
<dbReference type="InterPro" id="IPR015943">
    <property type="entry name" value="WD40/YVTN_repeat-like_dom_sf"/>
</dbReference>
<feature type="compositionally biased region" description="Acidic residues" evidence="4">
    <location>
        <begin position="1641"/>
        <end position="1653"/>
    </location>
</feature>
<dbReference type="OrthoDB" id="2325716at2759"/>
<dbReference type="InterPro" id="IPR052752">
    <property type="entry name" value="NACHT-WD_repeat"/>
</dbReference>
<dbReference type="Proteomes" id="UP000295192">
    <property type="component" value="Unassembled WGS sequence"/>
</dbReference>
<dbReference type="Pfam" id="PF13271">
    <property type="entry name" value="DUF4062"/>
    <property type="match status" value="1"/>
</dbReference>
<evidence type="ECO:0000256" key="4">
    <source>
        <dbReference type="SAM" id="MobiDB-lite"/>
    </source>
</evidence>
<comment type="caution">
    <text evidence="8">The sequence shown here is derived from an EMBL/GenBank/DDBJ whole genome shotgun (WGS) entry which is preliminary data.</text>
</comment>
<organism evidence="8 9">
    <name type="scientific">Drosophila navojoa</name>
    <name type="common">Fruit fly</name>
    <dbReference type="NCBI Taxonomy" id="7232"/>
    <lineage>
        <taxon>Eukaryota</taxon>
        <taxon>Metazoa</taxon>
        <taxon>Ecdysozoa</taxon>
        <taxon>Arthropoda</taxon>
        <taxon>Hexapoda</taxon>
        <taxon>Insecta</taxon>
        <taxon>Pterygota</taxon>
        <taxon>Neoptera</taxon>
        <taxon>Endopterygota</taxon>
        <taxon>Diptera</taxon>
        <taxon>Brachycera</taxon>
        <taxon>Muscomorpha</taxon>
        <taxon>Ephydroidea</taxon>
        <taxon>Drosophilidae</taxon>
        <taxon>Drosophila</taxon>
    </lineage>
</organism>
<dbReference type="Pfam" id="PF23586">
    <property type="entry name" value="Beta-prop_NWD2_C"/>
    <property type="match status" value="1"/>
</dbReference>
<dbReference type="PANTHER" id="PTHR19871:SF14">
    <property type="entry name" value="DUF4062 DOMAIN-CONTAINING PROTEIN"/>
    <property type="match status" value="1"/>
</dbReference>
<feature type="domain" description="DUF4062" evidence="5">
    <location>
        <begin position="26"/>
        <end position="113"/>
    </location>
</feature>
<dbReference type="FunFam" id="1.25.40.370:FF:000003">
    <property type="entry name" value="Leucine-rich repeat and WD repeat-containing protein"/>
    <property type="match status" value="1"/>
</dbReference>
<evidence type="ECO:0000313" key="8">
    <source>
        <dbReference type="EMBL" id="TDG52154.1"/>
    </source>
</evidence>
<feature type="domain" description="NWD1/2-like winged helix-turn-helix" evidence="7">
    <location>
        <begin position="544"/>
        <end position="655"/>
    </location>
</feature>
<proteinExistence type="predicted"/>
<dbReference type="FunFam" id="2.130.10.10:FF:001000">
    <property type="entry name" value="Uncharacterized protein, isoform A"/>
    <property type="match status" value="1"/>
</dbReference>
<name>A0A484BU22_DRONA</name>
<feature type="domain" description="NWD2 C-terminal beta-propeller" evidence="6">
    <location>
        <begin position="1230"/>
        <end position="1585"/>
    </location>
</feature>
<dbReference type="InterPro" id="IPR025139">
    <property type="entry name" value="DUF4062"/>
</dbReference>
<dbReference type="Pfam" id="PF25469">
    <property type="entry name" value="WHD_NWD1"/>
    <property type="match status" value="1"/>
</dbReference>
<dbReference type="InterPro" id="IPR027417">
    <property type="entry name" value="P-loop_NTPase"/>
</dbReference>
<feature type="repeat" description="WD" evidence="3">
    <location>
        <begin position="1209"/>
        <end position="1225"/>
    </location>
</feature>
<evidence type="ECO:0000313" key="9">
    <source>
        <dbReference type="Proteomes" id="UP000295192"/>
    </source>
</evidence>
<reference evidence="8 9" key="1">
    <citation type="journal article" date="2019" name="J. Hered.">
        <title>An Improved Genome Assembly for Drosophila navojoa, the Basal Species in the mojavensis Cluster.</title>
        <authorList>
            <person name="Vanderlinde T."/>
            <person name="Dupim E.G."/>
            <person name="Nazario-Yepiz N.O."/>
            <person name="Carvalho A.B."/>
        </authorList>
    </citation>
    <scope>NUCLEOTIDE SEQUENCE [LARGE SCALE GENOMIC DNA]</scope>
    <source>
        <strain evidence="8">Navoj_Jal97</strain>
        <tissue evidence="8">Whole organism</tissue>
    </source>
</reference>
<keyword evidence="1 3" id="KW-0853">WD repeat</keyword>
<evidence type="ECO:0000256" key="2">
    <source>
        <dbReference type="ARBA" id="ARBA00022737"/>
    </source>
</evidence>
<dbReference type="EMBL" id="LSRL02000005">
    <property type="protein sequence ID" value="TDG52154.1"/>
    <property type="molecule type" value="Genomic_DNA"/>
</dbReference>
<dbReference type="InterPro" id="IPR001680">
    <property type="entry name" value="WD40_rpt"/>
</dbReference>